<evidence type="ECO:0000256" key="4">
    <source>
        <dbReference type="SAM" id="MobiDB-lite"/>
    </source>
</evidence>
<dbReference type="InterPro" id="IPR004166">
    <property type="entry name" value="a-kinase_dom"/>
</dbReference>
<evidence type="ECO:0000256" key="1">
    <source>
        <dbReference type="ARBA" id="ARBA00022527"/>
    </source>
</evidence>
<protein>
    <recommendedName>
        <fullName evidence="5">Alpha-type protein kinase domain-containing protein</fullName>
    </recommendedName>
</protein>
<name>A0A8H5B622_9AGAR</name>
<proteinExistence type="predicted"/>
<keyword evidence="1" id="KW-0723">Serine/threonine-protein kinase</keyword>
<evidence type="ECO:0000313" key="7">
    <source>
        <dbReference type="Proteomes" id="UP000559256"/>
    </source>
</evidence>
<keyword evidence="7" id="KW-1185">Reference proteome</keyword>
<evidence type="ECO:0000313" key="6">
    <source>
        <dbReference type="EMBL" id="KAF5317435.1"/>
    </source>
</evidence>
<dbReference type="Pfam" id="PF02816">
    <property type="entry name" value="Alpha_kinase"/>
    <property type="match status" value="1"/>
</dbReference>
<sequence length="102" mass="11492">MAAHGKMVFVDLQGSPTEHGQVLFDAMTHTREGDSGPGDHGYEGLEEFIKNHTDNRICTEIGMKELMIEKEKHRSKPTTSQRTKRSWRCATQSGESENEDEA</sequence>
<accession>A0A8H5B622</accession>
<dbReference type="SUPFAM" id="SSF56112">
    <property type="entry name" value="Protein kinase-like (PK-like)"/>
    <property type="match status" value="1"/>
</dbReference>
<reference evidence="6 7" key="1">
    <citation type="journal article" date="2020" name="ISME J.">
        <title>Uncovering the hidden diversity of litter-decomposition mechanisms in mushroom-forming fungi.</title>
        <authorList>
            <person name="Floudas D."/>
            <person name="Bentzer J."/>
            <person name="Ahren D."/>
            <person name="Johansson T."/>
            <person name="Persson P."/>
            <person name="Tunlid A."/>
        </authorList>
    </citation>
    <scope>NUCLEOTIDE SEQUENCE [LARGE SCALE GENOMIC DNA]</scope>
    <source>
        <strain evidence="6 7">CBS 291.85</strain>
    </source>
</reference>
<keyword evidence="2" id="KW-0808">Transferase</keyword>
<dbReference type="Proteomes" id="UP000559256">
    <property type="component" value="Unassembled WGS sequence"/>
</dbReference>
<dbReference type="InterPro" id="IPR011009">
    <property type="entry name" value="Kinase-like_dom_sf"/>
</dbReference>
<dbReference type="EMBL" id="JAACJM010000485">
    <property type="protein sequence ID" value="KAF5317435.1"/>
    <property type="molecule type" value="Genomic_DNA"/>
</dbReference>
<dbReference type="Gene3D" id="3.20.200.10">
    <property type="entry name" value="MHCK/EF2 kinase"/>
    <property type="match status" value="1"/>
</dbReference>
<dbReference type="OrthoDB" id="301415at2759"/>
<evidence type="ECO:0000256" key="2">
    <source>
        <dbReference type="ARBA" id="ARBA00022679"/>
    </source>
</evidence>
<dbReference type="AlphaFoldDB" id="A0A8H5B622"/>
<evidence type="ECO:0000259" key="5">
    <source>
        <dbReference type="PROSITE" id="PS51158"/>
    </source>
</evidence>
<gene>
    <name evidence="6" type="ORF">D9758_018935</name>
</gene>
<organism evidence="6 7">
    <name type="scientific">Tetrapyrgos nigripes</name>
    <dbReference type="NCBI Taxonomy" id="182062"/>
    <lineage>
        <taxon>Eukaryota</taxon>
        <taxon>Fungi</taxon>
        <taxon>Dikarya</taxon>
        <taxon>Basidiomycota</taxon>
        <taxon>Agaricomycotina</taxon>
        <taxon>Agaricomycetes</taxon>
        <taxon>Agaricomycetidae</taxon>
        <taxon>Agaricales</taxon>
        <taxon>Marasmiineae</taxon>
        <taxon>Marasmiaceae</taxon>
        <taxon>Tetrapyrgos</taxon>
    </lineage>
</organism>
<feature type="domain" description="Alpha-type protein kinase" evidence="5">
    <location>
        <begin position="1"/>
        <end position="66"/>
    </location>
</feature>
<dbReference type="GO" id="GO:0005524">
    <property type="term" value="F:ATP binding"/>
    <property type="evidence" value="ECO:0007669"/>
    <property type="project" value="InterPro"/>
</dbReference>
<dbReference type="PROSITE" id="PS51158">
    <property type="entry name" value="ALPHA_KINASE"/>
    <property type="match status" value="1"/>
</dbReference>
<keyword evidence="3" id="KW-0418">Kinase</keyword>
<dbReference type="GO" id="GO:0004674">
    <property type="term" value="F:protein serine/threonine kinase activity"/>
    <property type="evidence" value="ECO:0007669"/>
    <property type="project" value="UniProtKB-KW"/>
</dbReference>
<evidence type="ECO:0000256" key="3">
    <source>
        <dbReference type="ARBA" id="ARBA00022777"/>
    </source>
</evidence>
<comment type="caution">
    <text evidence="6">The sequence shown here is derived from an EMBL/GenBank/DDBJ whole genome shotgun (WGS) entry which is preliminary data.</text>
</comment>
<feature type="region of interest" description="Disordered" evidence="4">
    <location>
        <begin position="69"/>
        <end position="102"/>
    </location>
</feature>